<keyword evidence="2" id="KW-0812">Transmembrane</keyword>
<protein>
    <submittedName>
        <fullName evidence="4">Glycosyl transferase</fullName>
    </submittedName>
</protein>
<dbReference type="CDD" id="cd00761">
    <property type="entry name" value="Glyco_tranf_GTA_type"/>
    <property type="match status" value="1"/>
</dbReference>
<feature type="domain" description="Glycosyltransferase 2-like" evidence="3">
    <location>
        <begin position="34"/>
        <end position="198"/>
    </location>
</feature>
<keyword evidence="4" id="KW-0808">Transferase</keyword>
<evidence type="ECO:0000313" key="4">
    <source>
        <dbReference type="EMBL" id="PSH59692.1"/>
    </source>
</evidence>
<comment type="caution">
    <text evidence="4">The sequence shown here is derived from an EMBL/GenBank/DDBJ whole genome shotgun (WGS) entry which is preliminary data.</text>
</comment>
<keyword evidence="2" id="KW-1133">Transmembrane helix</keyword>
<keyword evidence="2" id="KW-0472">Membrane</keyword>
<dbReference type="RefSeq" id="WP_106714996.1">
    <property type="nucleotide sequence ID" value="NZ_JACHXT010000002.1"/>
</dbReference>
<dbReference type="OrthoDB" id="114108at2"/>
<organism evidence="4 5">
    <name type="scientific">Phyllobacterium endophyticum</name>
    <dbReference type="NCBI Taxonomy" id="1149773"/>
    <lineage>
        <taxon>Bacteria</taxon>
        <taxon>Pseudomonadati</taxon>
        <taxon>Pseudomonadota</taxon>
        <taxon>Alphaproteobacteria</taxon>
        <taxon>Hyphomicrobiales</taxon>
        <taxon>Phyllobacteriaceae</taxon>
        <taxon>Phyllobacterium</taxon>
    </lineage>
</organism>
<dbReference type="SUPFAM" id="SSF53448">
    <property type="entry name" value="Nucleotide-diphospho-sugar transferases"/>
    <property type="match status" value="1"/>
</dbReference>
<dbReference type="PANTHER" id="PTHR43685">
    <property type="entry name" value="GLYCOSYLTRANSFERASE"/>
    <property type="match status" value="1"/>
</dbReference>
<dbReference type="GO" id="GO:0016740">
    <property type="term" value="F:transferase activity"/>
    <property type="evidence" value="ECO:0007669"/>
    <property type="project" value="UniProtKB-KW"/>
</dbReference>
<dbReference type="PANTHER" id="PTHR43685:SF3">
    <property type="entry name" value="SLR2126 PROTEIN"/>
    <property type="match status" value="1"/>
</dbReference>
<sequence>MDSELHHTARFNSSVTGAGPRAAASFSDEPVRASFIVCTRNRAAALASCISSIERACRAHPTFTTELVIVDNGSTDGTTEYVSRIAASSETAMRLLLQPRPGLAAARNAGLEQARGRIVIFIDDDCEVDRDYLHDLERHYATGDGLLIRGGRVELGNSDDLPFTVKRSPTRARLTCDVHPGGFVLGCNMTMHREVAARIGLFDECLGAGAPLRSAEDTDYLIRAFQLGVPVEYVPDMAVFHHHGRSSRRDVEKLHRNYSLGNGALYAKHIRSAPWLLRHFRWTVRSAFRELFGGARFDPELHLSHWPIVLMNLLGAAAFAGFRATRWMRRRQVNNNEETKLQLR</sequence>
<gene>
    <name evidence="4" type="ORF">CU100_02675</name>
</gene>
<evidence type="ECO:0000259" key="3">
    <source>
        <dbReference type="Pfam" id="PF00535"/>
    </source>
</evidence>
<name>A0A2P7AZQ2_9HYPH</name>
<dbReference type="InterPro" id="IPR029044">
    <property type="entry name" value="Nucleotide-diphossugar_trans"/>
</dbReference>
<evidence type="ECO:0000256" key="2">
    <source>
        <dbReference type="SAM" id="Phobius"/>
    </source>
</evidence>
<proteinExistence type="predicted"/>
<dbReference type="EMBL" id="PGGN01000001">
    <property type="protein sequence ID" value="PSH59692.1"/>
    <property type="molecule type" value="Genomic_DNA"/>
</dbReference>
<dbReference type="Gene3D" id="3.90.550.10">
    <property type="entry name" value="Spore Coat Polysaccharide Biosynthesis Protein SpsA, Chain A"/>
    <property type="match status" value="1"/>
</dbReference>
<dbReference type="Proteomes" id="UP000241158">
    <property type="component" value="Unassembled WGS sequence"/>
</dbReference>
<dbReference type="AlphaFoldDB" id="A0A2P7AZQ2"/>
<evidence type="ECO:0000256" key="1">
    <source>
        <dbReference type="SAM" id="MobiDB-lite"/>
    </source>
</evidence>
<dbReference type="Pfam" id="PF00535">
    <property type="entry name" value="Glycos_transf_2"/>
    <property type="match status" value="1"/>
</dbReference>
<reference evidence="5" key="1">
    <citation type="submission" date="2017-11" db="EMBL/GenBank/DDBJ databases">
        <authorList>
            <person name="Kuznetsova I."/>
            <person name="Sazanova A."/>
            <person name="Chirak E."/>
            <person name="Safronova V."/>
            <person name="Willems A."/>
        </authorList>
    </citation>
    <scope>NUCLEOTIDE SEQUENCE [LARGE SCALE GENOMIC DNA]</scope>
    <source>
        <strain evidence="5">PEPV15</strain>
    </source>
</reference>
<dbReference type="InterPro" id="IPR050834">
    <property type="entry name" value="Glycosyltransf_2"/>
</dbReference>
<accession>A0A2P7AZQ2</accession>
<evidence type="ECO:0000313" key="5">
    <source>
        <dbReference type="Proteomes" id="UP000241158"/>
    </source>
</evidence>
<feature type="transmembrane region" description="Helical" evidence="2">
    <location>
        <begin position="303"/>
        <end position="322"/>
    </location>
</feature>
<dbReference type="InterPro" id="IPR001173">
    <property type="entry name" value="Glyco_trans_2-like"/>
</dbReference>
<feature type="region of interest" description="Disordered" evidence="1">
    <location>
        <begin position="1"/>
        <end position="23"/>
    </location>
</feature>
<keyword evidence="5" id="KW-1185">Reference proteome</keyword>